<sequence length="274" mass="32097">MNKKQYFKIGDLSRLYHIGVDSIRYYEKMGILKPKRDPKNNYRLYTLEDIRKLAMIRELLDLNLSVEQIKEFDDNRTVENSLSLLEEKLQETEDQIQHLLQTKNSIQARITSIQSAVKDRKFMGQIRLKDLPARLCIMISDKNLPDQYVDYAVAEYMRSHPDKIQTIGACDCYTLDIKNSNPDSSQLRTKNVFFYSPEPIYDSNYTLPAGQYLSVIYPGNYDNTKKWVQKMLHYAGKHHLDVISDPIELCHINEYETSIQSEHVIEVQIPVKTH</sequence>
<dbReference type="GO" id="GO:0003700">
    <property type="term" value="F:DNA-binding transcription factor activity"/>
    <property type="evidence" value="ECO:0007669"/>
    <property type="project" value="InterPro"/>
</dbReference>
<dbReference type="InterPro" id="IPR000551">
    <property type="entry name" value="MerR-type_HTH_dom"/>
</dbReference>
<dbReference type="EMBL" id="BLYI01000024">
    <property type="protein sequence ID" value="GFO84563.1"/>
    <property type="molecule type" value="Genomic_DNA"/>
</dbReference>
<dbReference type="SMART" id="SM00422">
    <property type="entry name" value="HTH_MERR"/>
    <property type="match status" value="1"/>
</dbReference>
<dbReference type="Proteomes" id="UP000613208">
    <property type="component" value="Unassembled WGS sequence"/>
</dbReference>
<dbReference type="SUPFAM" id="SSF46955">
    <property type="entry name" value="Putative DNA-binding domain"/>
    <property type="match status" value="1"/>
</dbReference>
<protein>
    <recommendedName>
        <fullName evidence="6">HTH merR-type domain-containing protein</fullName>
    </recommendedName>
</protein>
<dbReference type="GO" id="GO:0003677">
    <property type="term" value="F:DNA binding"/>
    <property type="evidence" value="ECO:0007669"/>
    <property type="project" value="UniProtKB-KW"/>
</dbReference>
<feature type="domain" description="HTH merR-type" evidence="6">
    <location>
        <begin position="6"/>
        <end position="75"/>
    </location>
</feature>
<dbReference type="InterPro" id="IPR011256">
    <property type="entry name" value="Reg_factor_effector_dom_sf"/>
</dbReference>
<dbReference type="SUPFAM" id="SSF55136">
    <property type="entry name" value="Probable bacterial effector-binding domain"/>
    <property type="match status" value="1"/>
</dbReference>
<keyword evidence="3" id="KW-0238">DNA-binding</keyword>
<dbReference type="PANTHER" id="PTHR30204:SF69">
    <property type="entry name" value="MERR-FAMILY TRANSCRIPTIONAL REGULATOR"/>
    <property type="match status" value="1"/>
</dbReference>
<keyword evidence="5" id="KW-0175">Coiled coil</keyword>
<dbReference type="InterPro" id="IPR047057">
    <property type="entry name" value="MerR_fam"/>
</dbReference>
<dbReference type="RefSeq" id="WP_201310289.1">
    <property type="nucleotide sequence ID" value="NZ_BLYI01000024.1"/>
</dbReference>
<evidence type="ECO:0000256" key="3">
    <source>
        <dbReference type="ARBA" id="ARBA00023125"/>
    </source>
</evidence>
<keyword evidence="1" id="KW-0678">Repressor</keyword>
<reference evidence="7" key="1">
    <citation type="submission" date="2020-06" db="EMBL/GenBank/DDBJ databases">
        <title>Characterization of fructooligosaccharide metabolism and fructooligosaccharide-degrading enzymes in human commensal butyrate producers.</title>
        <authorList>
            <person name="Tanno H."/>
            <person name="Fujii T."/>
            <person name="Hirano K."/>
            <person name="Maeno S."/>
            <person name="Tonozuka T."/>
            <person name="Sakamoto M."/>
            <person name="Ohkuma M."/>
            <person name="Tochio T."/>
            <person name="Endo A."/>
        </authorList>
    </citation>
    <scope>NUCLEOTIDE SEQUENCE</scope>
    <source>
        <strain evidence="7">JCM 17466</strain>
    </source>
</reference>
<keyword evidence="8" id="KW-1185">Reference proteome</keyword>
<accession>A0A916VCY4</accession>
<dbReference type="Gene3D" id="3.20.80.10">
    <property type="entry name" value="Regulatory factor, effector binding domain"/>
    <property type="match status" value="1"/>
</dbReference>
<organism evidence="7 8">
    <name type="scientific">Anaerostipes butyraticus</name>
    <dbReference type="NCBI Taxonomy" id="645466"/>
    <lineage>
        <taxon>Bacteria</taxon>
        <taxon>Bacillati</taxon>
        <taxon>Bacillota</taxon>
        <taxon>Clostridia</taxon>
        <taxon>Lachnospirales</taxon>
        <taxon>Lachnospiraceae</taxon>
        <taxon>Anaerostipes</taxon>
    </lineage>
</organism>
<gene>
    <name evidence="7" type="ORF">ANBU17_09100</name>
</gene>
<dbReference type="PANTHER" id="PTHR30204">
    <property type="entry name" value="REDOX-CYCLING DRUG-SENSING TRANSCRIPTIONAL ACTIVATOR SOXR"/>
    <property type="match status" value="1"/>
</dbReference>
<dbReference type="InterPro" id="IPR009061">
    <property type="entry name" value="DNA-bd_dom_put_sf"/>
</dbReference>
<evidence type="ECO:0000256" key="2">
    <source>
        <dbReference type="ARBA" id="ARBA00023015"/>
    </source>
</evidence>
<evidence type="ECO:0000313" key="7">
    <source>
        <dbReference type="EMBL" id="GFO84563.1"/>
    </source>
</evidence>
<evidence type="ECO:0000256" key="4">
    <source>
        <dbReference type="ARBA" id="ARBA00023163"/>
    </source>
</evidence>
<dbReference type="Pfam" id="PF13411">
    <property type="entry name" value="MerR_1"/>
    <property type="match status" value="1"/>
</dbReference>
<evidence type="ECO:0000259" key="6">
    <source>
        <dbReference type="PROSITE" id="PS50937"/>
    </source>
</evidence>
<dbReference type="PROSITE" id="PS50937">
    <property type="entry name" value="HTH_MERR_2"/>
    <property type="match status" value="1"/>
</dbReference>
<dbReference type="AlphaFoldDB" id="A0A916VCY4"/>
<proteinExistence type="predicted"/>
<evidence type="ECO:0000313" key="8">
    <source>
        <dbReference type="Proteomes" id="UP000613208"/>
    </source>
</evidence>
<keyword evidence="2" id="KW-0805">Transcription regulation</keyword>
<evidence type="ECO:0000256" key="5">
    <source>
        <dbReference type="SAM" id="Coils"/>
    </source>
</evidence>
<feature type="coiled-coil region" evidence="5">
    <location>
        <begin position="75"/>
        <end position="109"/>
    </location>
</feature>
<evidence type="ECO:0000256" key="1">
    <source>
        <dbReference type="ARBA" id="ARBA00022491"/>
    </source>
</evidence>
<comment type="caution">
    <text evidence="7">The sequence shown here is derived from an EMBL/GenBank/DDBJ whole genome shotgun (WGS) entry which is preliminary data.</text>
</comment>
<name>A0A916VCY4_9FIRM</name>
<dbReference type="Gene3D" id="1.10.1660.10">
    <property type="match status" value="1"/>
</dbReference>
<keyword evidence="4" id="KW-0804">Transcription</keyword>